<reference evidence="2" key="1">
    <citation type="submission" date="2016-10" db="EMBL/GenBank/DDBJ databases">
        <authorList>
            <person name="Varghese N."/>
            <person name="Submissions S."/>
        </authorList>
    </citation>
    <scope>NUCLEOTIDE SEQUENCE [LARGE SCALE GENOMIC DNA]</scope>
    <source>
        <strain evidence="2">GAS369</strain>
    </source>
</reference>
<keyword evidence="2" id="KW-1185">Reference proteome</keyword>
<name>A0A1H1P9K7_9BRAD</name>
<gene>
    <name evidence="1" type="ORF">SAMN05444158_0935</name>
</gene>
<dbReference type="PANTHER" id="PTHR36931">
    <property type="entry name" value="UPF0153 PROTEIN YEIW"/>
    <property type="match status" value="1"/>
</dbReference>
<evidence type="ECO:0000313" key="2">
    <source>
        <dbReference type="Proteomes" id="UP000243904"/>
    </source>
</evidence>
<accession>A0A1H1P9K7</accession>
<dbReference type="AlphaFoldDB" id="A0A1H1P9K7"/>
<dbReference type="Proteomes" id="UP000243904">
    <property type="component" value="Chromosome I"/>
</dbReference>
<protein>
    <submittedName>
        <fullName evidence="1">Uncharacterized protein</fullName>
    </submittedName>
</protein>
<proteinExistence type="predicted"/>
<evidence type="ECO:0000313" key="1">
    <source>
        <dbReference type="EMBL" id="SDS07941.1"/>
    </source>
</evidence>
<dbReference type="PANTHER" id="PTHR36931:SF1">
    <property type="entry name" value="UPF0153 PROTEIN YEIW"/>
    <property type="match status" value="1"/>
</dbReference>
<dbReference type="EMBL" id="LT629750">
    <property type="protein sequence ID" value="SDS07941.1"/>
    <property type="molecule type" value="Genomic_DNA"/>
</dbReference>
<organism evidence="1 2">
    <name type="scientific">Bradyrhizobium canariense</name>
    <dbReference type="NCBI Taxonomy" id="255045"/>
    <lineage>
        <taxon>Bacteria</taxon>
        <taxon>Pseudomonadati</taxon>
        <taxon>Pseudomonadota</taxon>
        <taxon>Alphaproteobacteria</taxon>
        <taxon>Hyphomicrobiales</taxon>
        <taxon>Nitrobacteraceae</taxon>
        <taxon>Bradyrhizobium</taxon>
    </lineage>
</organism>
<dbReference type="InterPro" id="IPR052572">
    <property type="entry name" value="UPF0153_domain"/>
</dbReference>
<sequence length="178" mass="19570">MMEVAGAPVIAGRECGTCTLCCKVYHVPEIGKVAGKWCQHCTPGTGCAIHETSPAQCRDFNCLWRTEATLTPAWKPERSKMVLSIYPLNGFMYVQVDPGAPSAWRKQPYYDQLHRWAEANLSKGHHVIVFVGDIATLIMPGQDVPLGKMKPTDGFAVRQTFGPGGMTYEVTRSDRAAP</sequence>